<dbReference type="InterPro" id="IPR038726">
    <property type="entry name" value="PDDEXK_AddAB-type"/>
</dbReference>
<gene>
    <name evidence="2" type="ORF">CEO22_268</name>
</gene>
<dbReference type="EMBL" id="VMFD01000019">
    <property type="protein sequence ID" value="TSC65998.1"/>
    <property type="molecule type" value="Genomic_DNA"/>
</dbReference>
<proteinExistence type="predicted"/>
<protein>
    <recommendedName>
        <fullName evidence="1">PD-(D/E)XK endonuclease-like domain-containing protein</fullName>
    </recommendedName>
</protein>
<evidence type="ECO:0000313" key="2">
    <source>
        <dbReference type="EMBL" id="TSC65998.1"/>
    </source>
</evidence>
<feature type="domain" description="PD-(D/E)XK endonuclease-like" evidence="1">
    <location>
        <begin position="3"/>
        <end position="206"/>
    </location>
</feature>
<dbReference type="Gene3D" id="3.90.320.10">
    <property type="match status" value="1"/>
</dbReference>
<dbReference type="Pfam" id="PF12705">
    <property type="entry name" value="PDDEXK_1"/>
    <property type="match status" value="1"/>
</dbReference>
<organism evidence="2 3">
    <name type="scientific">Candidatus Berkelbacteria bacterium Gr01-1014_85</name>
    <dbReference type="NCBI Taxonomy" id="2017150"/>
    <lineage>
        <taxon>Bacteria</taxon>
        <taxon>Candidatus Berkelbacteria</taxon>
    </lineage>
</organism>
<dbReference type="Proteomes" id="UP000316253">
    <property type="component" value="Unassembled WGS sequence"/>
</dbReference>
<dbReference type="InterPro" id="IPR011335">
    <property type="entry name" value="Restrct_endonuc-II-like"/>
</dbReference>
<sequence>MFRLSPSKLHCYLECPRLFYHRYLDSKTKSILPPARPYFTMGAHVHHALNLFFELKPAARNQASLLKILDFCWQGSHGPQAGFYSEAEEQEYLSRAQLMLKAFAASEFASSQPFFASEQTLSSLIRPDIQLMGRIDRIDQTAEGLHLIDYKTSKEERDDPYQLPIYAILAHQRFKQPIVRLSYLYLEKMSLSDMPTNPAREQQMIYELGKIVDSMPKSLERQAWICPSETELCPHIEYLRVAGAAV</sequence>
<reference evidence="2 3" key="1">
    <citation type="submission" date="2017-08" db="EMBL/GenBank/DDBJ databases">
        <title>Mechanisms for carbon and nitrogen cycling indicate functional differentiation within the Candidate Phyla Radiation.</title>
        <authorList>
            <person name="Danczak R.E."/>
            <person name="Johnston M.D."/>
            <person name="Kenah C."/>
            <person name="Slattery M."/>
            <person name="Wrighton K.C."/>
            <person name="Wilkins M.J."/>
        </authorList>
    </citation>
    <scope>NUCLEOTIDE SEQUENCE [LARGE SCALE GENOMIC DNA]</scope>
    <source>
        <strain evidence="2">Gr01-1014_85</strain>
    </source>
</reference>
<evidence type="ECO:0000313" key="3">
    <source>
        <dbReference type="Proteomes" id="UP000316253"/>
    </source>
</evidence>
<accession>A0A554JCJ1</accession>
<dbReference type="SUPFAM" id="SSF52980">
    <property type="entry name" value="Restriction endonuclease-like"/>
    <property type="match status" value="1"/>
</dbReference>
<comment type="caution">
    <text evidence="2">The sequence shown here is derived from an EMBL/GenBank/DDBJ whole genome shotgun (WGS) entry which is preliminary data.</text>
</comment>
<dbReference type="InterPro" id="IPR011604">
    <property type="entry name" value="PDDEXK-like_dom_sf"/>
</dbReference>
<name>A0A554JCJ1_9BACT</name>
<dbReference type="AlphaFoldDB" id="A0A554JCJ1"/>
<evidence type="ECO:0000259" key="1">
    <source>
        <dbReference type="Pfam" id="PF12705"/>
    </source>
</evidence>